<comment type="caution">
    <text evidence="14">The sequence shown here is derived from an EMBL/GenBank/DDBJ whole genome shotgun (WGS) entry which is preliminary data.</text>
</comment>
<evidence type="ECO:0000256" key="10">
    <source>
        <dbReference type="ARBA" id="ARBA00024479"/>
    </source>
</evidence>
<evidence type="ECO:0000256" key="8">
    <source>
        <dbReference type="ARBA" id="ARBA00023055"/>
    </source>
</evidence>
<keyword evidence="15" id="KW-1185">Reference proteome</keyword>
<keyword evidence="8" id="KW-0445">Lipid transport</keyword>
<keyword evidence="6" id="KW-0256">Endoplasmic reticulum</keyword>
<feature type="region of interest" description="Disordered" evidence="13">
    <location>
        <begin position="724"/>
        <end position="751"/>
    </location>
</feature>
<dbReference type="Pfam" id="PF13329">
    <property type="entry name" value="ATG2_CAD"/>
    <property type="match status" value="1"/>
</dbReference>
<dbReference type="GO" id="GO:0061723">
    <property type="term" value="P:glycophagy"/>
    <property type="evidence" value="ECO:0007669"/>
    <property type="project" value="TreeGrafter"/>
</dbReference>
<keyword evidence="7" id="KW-0072">Autophagy</keyword>
<dbReference type="GO" id="GO:0034045">
    <property type="term" value="C:phagophore assembly site membrane"/>
    <property type="evidence" value="ECO:0007669"/>
    <property type="project" value="UniProtKB-SubCell"/>
</dbReference>
<keyword evidence="9" id="KW-0472">Membrane</keyword>
<dbReference type="PANTHER" id="PTHR13190">
    <property type="entry name" value="AUTOPHAGY-RELATED 2, ISOFORM A"/>
    <property type="match status" value="1"/>
</dbReference>
<evidence type="ECO:0000256" key="3">
    <source>
        <dbReference type="ARBA" id="ARBA00009714"/>
    </source>
</evidence>
<evidence type="ECO:0000256" key="7">
    <source>
        <dbReference type="ARBA" id="ARBA00023006"/>
    </source>
</evidence>
<protein>
    <recommendedName>
        <fullName evidence="4">Autophagy-related protein 2</fullName>
    </recommendedName>
</protein>
<organism evidence="14 15">
    <name type="scientific">Ophiocordyceps australis</name>
    <dbReference type="NCBI Taxonomy" id="1399860"/>
    <lineage>
        <taxon>Eukaryota</taxon>
        <taxon>Fungi</taxon>
        <taxon>Dikarya</taxon>
        <taxon>Ascomycota</taxon>
        <taxon>Pezizomycotina</taxon>
        <taxon>Sordariomycetes</taxon>
        <taxon>Hypocreomycetidae</taxon>
        <taxon>Hypocreales</taxon>
        <taxon>Ophiocordycipitaceae</taxon>
        <taxon>Ophiocordyceps</taxon>
    </lineage>
</organism>
<dbReference type="GO" id="GO:0043495">
    <property type="term" value="F:protein-membrane adaptor activity"/>
    <property type="evidence" value="ECO:0007669"/>
    <property type="project" value="TreeGrafter"/>
</dbReference>
<accession>A0A2C5YIT5</accession>
<dbReference type="GO" id="GO:0032266">
    <property type="term" value="F:phosphatidylinositol-3-phosphate binding"/>
    <property type="evidence" value="ECO:0007669"/>
    <property type="project" value="TreeGrafter"/>
</dbReference>
<evidence type="ECO:0000313" key="15">
    <source>
        <dbReference type="Proteomes" id="UP000226192"/>
    </source>
</evidence>
<dbReference type="InterPro" id="IPR026849">
    <property type="entry name" value="ATG2"/>
</dbReference>
<gene>
    <name evidence="14" type="ORF">CDD81_5246</name>
</gene>
<evidence type="ECO:0000256" key="2">
    <source>
        <dbReference type="ARBA" id="ARBA00004623"/>
    </source>
</evidence>
<dbReference type="STRING" id="1399860.A0A2C5YIT5"/>
<evidence type="ECO:0000256" key="11">
    <source>
        <dbReference type="ARBA" id="ARBA00024615"/>
    </source>
</evidence>
<feature type="compositionally biased region" description="Acidic residues" evidence="13">
    <location>
        <begin position="732"/>
        <end position="744"/>
    </location>
</feature>
<evidence type="ECO:0000256" key="5">
    <source>
        <dbReference type="ARBA" id="ARBA00022448"/>
    </source>
</evidence>
<name>A0A2C5YIT5_9HYPO</name>
<comment type="catalytic activity">
    <reaction evidence="12">
        <text>a 1,2-diacyl-sn-glycero-3-phosphocholine(in) = a 1,2-diacyl-sn-glycero-3-phosphocholine(out)</text>
        <dbReference type="Rhea" id="RHEA:38571"/>
        <dbReference type="ChEBI" id="CHEBI:57643"/>
    </reaction>
</comment>
<evidence type="ECO:0000256" key="9">
    <source>
        <dbReference type="ARBA" id="ARBA00023136"/>
    </source>
</evidence>
<evidence type="ECO:0000256" key="4">
    <source>
        <dbReference type="ARBA" id="ARBA00018070"/>
    </source>
</evidence>
<dbReference type="GO" id="GO:0000045">
    <property type="term" value="P:autophagosome assembly"/>
    <property type="evidence" value="ECO:0007669"/>
    <property type="project" value="TreeGrafter"/>
</dbReference>
<proteinExistence type="inferred from homology"/>
<comment type="catalytic activity">
    <reaction evidence="11">
        <text>a 1,2-diacyl-sn-glycero-3-phosphoethanolamine(in) = a 1,2-diacyl-sn-glycero-3-phosphoethanolamine(out)</text>
        <dbReference type="Rhea" id="RHEA:38895"/>
        <dbReference type="ChEBI" id="CHEBI:64612"/>
    </reaction>
</comment>
<comment type="catalytic activity">
    <reaction evidence="10">
        <text>a 1,2-diacyl-sn-glycero-3-phospho-L-serine(in) = a 1,2-diacyl-sn-glycero-3-phospho-L-serine(out)</text>
        <dbReference type="Rhea" id="RHEA:38663"/>
        <dbReference type="ChEBI" id="CHEBI:57262"/>
    </reaction>
</comment>
<dbReference type="GO" id="GO:0006869">
    <property type="term" value="P:lipid transport"/>
    <property type="evidence" value="ECO:0007669"/>
    <property type="project" value="UniProtKB-KW"/>
</dbReference>
<comment type="subcellular location">
    <subcellularLocation>
        <location evidence="1">Endoplasmic reticulum membrane</location>
        <topology evidence="1">Peripheral membrane protein</topology>
    </subcellularLocation>
    <subcellularLocation>
        <location evidence="2">Preautophagosomal structure membrane</location>
        <topology evidence="2">Peripheral membrane protein</topology>
    </subcellularLocation>
</comment>
<keyword evidence="5" id="KW-0813">Transport</keyword>
<evidence type="ECO:0000313" key="14">
    <source>
        <dbReference type="EMBL" id="PHH66894.1"/>
    </source>
</evidence>
<evidence type="ECO:0000256" key="6">
    <source>
        <dbReference type="ARBA" id="ARBA00022824"/>
    </source>
</evidence>
<dbReference type="GO" id="GO:0000422">
    <property type="term" value="P:autophagy of mitochondrion"/>
    <property type="evidence" value="ECO:0007669"/>
    <property type="project" value="TreeGrafter"/>
</dbReference>
<dbReference type="OrthoDB" id="18982at2759"/>
<comment type="similarity">
    <text evidence="3">Belongs to the ATG2 family.</text>
</comment>
<evidence type="ECO:0000256" key="13">
    <source>
        <dbReference type="SAM" id="MobiDB-lite"/>
    </source>
</evidence>
<dbReference type="PANTHER" id="PTHR13190:SF1">
    <property type="entry name" value="AUTOPHAGY-RELATED 2, ISOFORM A"/>
    <property type="match status" value="1"/>
</dbReference>
<evidence type="ECO:0000256" key="1">
    <source>
        <dbReference type="ARBA" id="ARBA00004406"/>
    </source>
</evidence>
<dbReference type="AlphaFoldDB" id="A0A2C5YIT5"/>
<evidence type="ECO:0000256" key="12">
    <source>
        <dbReference type="ARBA" id="ARBA00024631"/>
    </source>
</evidence>
<dbReference type="GO" id="GO:0034727">
    <property type="term" value="P:piecemeal microautophagy of the nucleus"/>
    <property type="evidence" value="ECO:0007669"/>
    <property type="project" value="TreeGrafter"/>
</dbReference>
<dbReference type="GO" id="GO:0061709">
    <property type="term" value="P:reticulophagy"/>
    <property type="evidence" value="ECO:0007669"/>
    <property type="project" value="TreeGrafter"/>
</dbReference>
<dbReference type="Proteomes" id="UP000226192">
    <property type="component" value="Unassembled WGS sequence"/>
</dbReference>
<dbReference type="EMBL" id="NJET01000004">
    <property type="protein sequence ID" value="PHH66894.1"/>
    <property type="molecule type" value="Genomic_DNA"/>
</dbReference>
<dbReference type="GO" id="GO:0061908">
    <property type="term" value="C:phagophore"/>
    <property type="evidence" value="ECO:0007669"/>
    <property type="project" value="TreeGrafter"/>
</dbReference>
<sequence>MVILFSDARLQTLTAPVKGKTTASMNINKASILLADCVAEANATPTLDSPTTRTASQRNPSVSLSPVVAELCAKGFVDICYISSASVVATVKSIPGALNGEKQVEVLIRDDLLVLETCPDSTQTLIAMINALKPPTPPSKEDRYRTSIMPMQDLLASISAEAFGKPEGDYDFDQDFAGAQEMMARSVSDAGYDDKLDPSLRSRSSLDAGDESVAEELFDATRVFPVCSREDTLMQDTAEGVLLTGPKQAEDIIEQDSSQELVIHEDYYARDEAESVHSAKMWNSSKNTYDQAPDSLVNFSPLKLSIRDVHIIWNLFDGYDWARTREVITKAVEDIESKAIERQQRLGSASQVYEEELEEEEAIGDFLFNSIYIGVDMNRDPRDLTRVINEGLNDDVTETETVTTATTSRTVRQTHRHSRPKSKRLRLGRSKRHKITFELRGVDADMVMFPAPESASGQETLSSIDLRISNLEIFDHVPTSTWKKFATYDQDRGEREMGTGMVHLELLTVRPIPQLAASEIVMRVKVLPLRLHVDQDALDFVTRFFEFKDDNSGSTCDSSVSDIPFIQRAEILDIPVKLDFKPKRVDYAGLRSGHTTEFMNFIVLEEARMVMRHAIVYGVSGFDRLGKTLNDIWMPDVRRNQLPGVVAGLAPVRSLVNIGSGFKDLVEIPLREYRKDGRVVRSISKGAFAFARTTGTELVKLGAKIAVGTQYALAGAEEMLSDKSSREAAESNWEDFDDGAEGESEEKKQISLYADQPTGVMQGIRGGYRSLTRDVNLARDAIIAVPGEAMESGTASGAARAVLKRAPTIIFRPAMGVTKAIGQTLLGATNSIDPENKRRISEKYKH</sequence>
<reference evidence="14 15" key="1">
    <citation type="submission" date="2017-06" db="EMBL/GenBank/DDBJ databases">
        <title>Ant-infecting Ophiocordyceps genomes reveal a high diversity of potential behavioral manipulation genes and a possible major role for enterotoxins.</title>
        <authorList>
            <person name="De Bekker C."/>
            <person name="Evans H.C."/>
            <person name="Brachmann A."/>
            <person name="Hughes D.P."/>
        </authorList>
    </citation>
    <scope>NUCLEOTIDE SEQUENCE [LARGE SCALE GENOMIC DNA]</scope>
    <source>
        <strain evidence="14 15">Map64</strain>
    </source>
</reference>
<dbReference type="GO" id="GO:0005789">
    <property type="term" value="C:endoplasmic reticulum membrane"/>
    <property type="evidence" value="ECO:0007669"/>
    <property type="project" value="UniProtKB-SubCell"/>
</dbReference>